<evidence type="ECO:0000313" key="2">
    <source>
        <dbReference type="Proteomes" id="UP000009168"/>
    </source>
</evidence>
<dbReference type="AlphaFoldDB" id="W7XCF7"/>
<reference evidence="2" key="1">
    <citation type="journal article" date="2006" name="PLoS Biol.">
        <title>Macronuclear genome sequence of the ciliate Tetrahymena thermophila, a model eukaryote.</title>
        <authorList>
            <person name="Eisen J.A."/>
            <person name="Coyne R.S."/>
            <person name="Wu M."/>
            <person name="Wu D."/>
            <person name="Thiagarajan M."/>
            <person name="Wortman J.R."/>
            <person name="Badger J.H."/>
            <person name="Ren Q."/>
            <person name="Amedeo P."/>
            <person name="Jones K.M."/>
            <person name="Tallon L.J."/>
            <person name="Delcher A.L."/>
            <person name="Salzberg S.L."/>
            <person name="Silva J.C."/>
            <person name="Haas B.J."/>
            <person name="Majoros W.H."/>
            <person name="Farzad M."/>
            <person name="Carlton J.M."/>
            <person name="Smith R.K. Jr."/>
            <person name="Garg J."/>
            <person name="Pearlman R.E."/>
            <person name="Karrer K.M."/>
            <person name="Sun L."/>
            <person name="Manning G."/>
            <person name="Elde N.C."/>
            <person name="Turkewitz A.P."/>
            <person name="Asai D.J."/>
            <person name="Wilkes D.E."/>
            <person name="Wang Y."/>
            <person name="Cai H."/>
            <person name="Collins K."/>
            <person name="Stewart B.A."/>
            <person name="Lee S.R."/>
            <person name="Wilamowska K."/>
            <person name="Weinberg Z."/>
            <person name="Ruzzo W.L."/>
            <person name="Wloga D."/>
            <person name="Gaertig J."/>
            <person name="Frankel J."/>
            <person name="Tsao C.-C."/>
            <person name="Gorovsky M.A."/>
            <person name="Keeling P.J."/>
            <person name="Waller R.F."/>
            <person name="Patron N.J."/>
            <person name="Cherry J.M."/>
            <person name="Stover N.A."/>
            <person name="Krieger C.J."/>
            <person name="del Toro C."/>
            <person name="Ryder H.F."/>
            <person name="Williamson S.C."/>
            <person name="Barbeau R.A."/>
            <person name="Hamilton E.P."/>
            <person name="Orias E."/>
        </authorList>
    </citation>
    <scope>NUCLEOTIDE SEQUENCE [LARGE SCALE GENOMIC DNA]</scope>
    <source>
        <strain evidence="2">SB210</strain>
    </source>
</reference>
<evidence type="ECO:0000313" key="1">
    <source>
        <dbReference type="EMBL" id="EWS74243.1"/>
    </source>
</evidence>
<organism evidence="1 2">
    <name type="scientific">Tetrahymena thermophila (strain SB210)</name>
    <dbReference type="NCBI Taxonomy" id="312017"/>
    <lineage>
        <taxon>Eukaryota</taxon>
        <taxon>Sar</taxon>
        <taxon>Alveolata</taxon>
        <taxon>Ciliophora</taxon>
        <taxon>Intramacronucleata</taxon>
        <taxon>Oligohymenophorea</taxon>
        <taxon>Hymenostomatida</taxon>
        <taxon>Tetrahymenina</taxon>
        <taxon>Tetrahymenidae</taxon>
        <taxon>Tetrahymena</taxon>
    </lineage>
</organism>
<accession>W7XCF7</accession>
<proteinExistence type="predicted"/>
<sequence length="137" mass="16556">MRYQKIVPLGILWLKLNLCIVQNQQSKRLKFNQEQIETLSLFHSSLILKYMLFLIRVCFIYESVQNKYIQNVSLKETIKQQKKLSKQQIYLRQCCKIQIFFVLQKILSQHSFNKQKKLMKIIVIMQAEEKQIYLPDN</sequence>
<keyword evidence="2" id="KW-1185">Reference proteome</keyword>
<dbReference type="Proteomes" id="UP000009168">
    <property type="component" value="Unassembled WGS sequence"/>
</dbReference>
<dbReference type="EMBL" id="GG662693">
    <property type="protein sequence ID" value="EWS74243.1"/>
    <property type="molecule type" value="Genomic_DNA"/>
</dbReference>
<name>W7XCF7_TETTS</name>
<dbReference type="InParanoid" id="W7XCF7"/>
<dbReference type="KEGG" id="tet:TTHERM_000190728"/>
<dbReference type="RefSeq" id="XP_012653216.1">
    <property type="nucleotide sequence ID" value="XM_012797762.1"/>
</dbReference>
<dbReference type="GeneID" id="24437720"/>
<protein>
    <submittedName>
        <fullName evidence="1">Uncharacterized protein</fullName>
    </submittedName>
</protein>
<gene>
    <name evidence="1" type="ORF">TTHERM_000190728</name>
</gene>